<dbReference type="Gene3D" id="2.30.320.10">
    <property type="entry name" value="YwqG-like"/>
    <property type="match status" value="1"/>
</dbReference>
<evidence type="ECO:0000313" key="2">
    <source>
        <dbReference type="EMBL" id="RLU14250.1"/>
    </source>
</evidence>
<dbReference type="SUPFAM" id="SSF103032">
    <property type="entry name" value="Hypothetical protein YwqG"/>
    <property type="match status" value="1"/>
</dbReference>
<organism evidence="1 3">
    <name type="scientific">Pseudomonas prosekii</name>
    <dbReference type="NCBI Taxonomy" id="1148509"/>
    <lineage>
        <taxon>Bacteria</taxon>
        <taxon>Pseudomonadati</taxon>
        <taxon>Pseudomonadota</taxon>
        <taxon>Gammaproteobacteria</taxon>
        <taxon>Pseudomonadales</taxon>
        <taxon>Pseudomonadaceae</taxon>
        <taxon>Pseudomonas</taxon>
    </lineage>
</organism>
<sequence length="239" mass="27388">MPDQELDFKERKDIRKRLARPAIKFAAGGFRPTHSDDESWLGRVFLFRPDESVPKNAAGIELHPYAQLYLPDLPFCSSALRGICVLTLFISEPFPEPFEAMGDNWLIREYSFDEVLVRKDFASPDSPLKPFALQAELVDEDFPLWDGGGIPRDVELEILKLEDSGEIDSYYDLVTHVFEHKIGGYPSYCQSGDDPGDDFDFVFQISSDTKINLNVVDSGSLMFWRNRVSGEWAIYYDFY</sequence>
<gene>
    <name evidence="2" type="ORF">CS076_01950</name>
    <name evidence="1" type="ORF">CS078_21760</name>
</gene>
<evidence type="ECO:0008006" key="5">
    <source>
        <dbReference type="Google" id="ProtNLM"/>
    </source>
</evidence>
<evidence type="ECO:0000313" key="3">
    <source>
        <dbReference type="Proteomes" id="UP000282140"/>
    </source>
</evidence>
<dbReference type="Pfam" id="PF09234">
    <property type="entry name" value="DUF1963"/>
    <property type="match status" value="1"/>
</dbReference>
<dbReference type="Proteomes" id="UP000282672">
    <property type="component" value="Unassembled WGS sequence"/>
</dbReference>
<dbReference type="EMBL" id="PEGB01000015">
    <property type="protein sequence ID" value="RLU06398.1"/>
    <property type="molecule type" value="Genomic_DNA"/>
</dbReference>
<dbReference type="InterPro" id="IPR035948">
    <property type="entry name" value="YwqG-like_sf"/>
</dbReference>
<proteinExistence type="predicted"/>
<protein>
    <recommendedName>
        <fullName evidence="5">DUF1963 domain-containing protein</fullName>
    </recommendedName>
</protein>
<dbReference type="EMBL" id="PEGA01000002">
    <property type="protein sequence ID" value="RLU14250.1"/>
    <property type="molecule type" value="Genomic_DNA"/>
</dbReference>
<comment type="caution">
    <text evidence="1">The sequence shown here is derived from an EMBL/GenBank/DDBJ whole genome shotgun (WGS) entry which is preliminary data.</text>
</comment>
<keyword evidence="3" id="KW-1185">Reference proteome</keyword>
<name>A0A3L8CF02_9PSED</name>
<accession>A0A3L8CF02</accession>
<evidence type="ECO:0000313" key="1">
    <source>
        <dbReference type="EMBL" id="RLU06398.1"/>
    </source>
</evidence>
<dbReference type="Proteomes" id="UP000282140">
    <property type="component" value="Unassembled WGS sequence"/>
</dbReference>
<dbReference type="AlphaFoldDB" id="A0A3L8CF02"/>
<dbReference type="RefSeq" id="WP_121731169.1">
    <property type="nucleotide sequence ID" value="NZ_PEGA01000002.1"/>
</dbReference>
<reference evidence="3 4" key="1">
    <citation type="journal article" date="2018" name="Front. Microbiol.">
        <title>Discovery of Phloeophagus Beetles as a Source of Pseudomonas Strains That Produce Potentially New Bioactive Substances and Description of Pseudomonas bohemica sp. nov.</title>
        <authorList>
            <person name="Saati-Santamaria Z."/>
            <person name="Lopez-Mondejar R."/>
            <person name="Jimenez-Gomez A."/>
            <person name="Diez-Mendez A."/>
            <person name="Vetrovsky T."/>
            <person name="Igual J.M."/>
            <person name="Velazquez E."/>
            <person name="Kolarik M."/>
            <person name="Rivas R."/>
            <person name="Garcia-Fraile P."/>
        </authorList>
    </citation>
    <scope>NUCLEOTIDE SEQUENCE [LARGE SCALE GENOMIC DNA]</scope>
    <source>
        <strain evidence="2 4">A2-NA12</strain>
        <strain evidence="1 3">A2-NA13</strain>
    </source>
</reference>
<dbReference type="InterPro" id="IPR015315">
    <property type="entry name" value="DUF1963"/>
</dbReference>
<evidence type="ECO:0000313" key="4">
    <source>
        <dbReference type="Proteomes" id="UP000282672"/>
    </source>
</evidence>